<dbReference type="SMART" id="SM00088">
    <property type="entry name" value="PINT"/>
    <property type="match status" value="1"/>
</dbReference>
<comment type="subcellular location">
    <subcellularLocation>
        <location evidence="5">Cytoplasm</location>
    </subcellularLocation>
</comment>
<name>A0A1U7LSA7_NEOID</name>
<keyword evidence="4 5" id="KW-0648">Protein biosynthesis</keyword>
<reference evidence="7 8" key="1">
    <citation type="submission" date="2016-04" db="EMBL/GenBank/DDBJ databases">
        <title>Evolutionary innovation and constraint leading to complex multicellularity in the Ascomycota.</title>
        <authorList>
            <person name="Cisse O."/>
            <person name="Nguyen A."/>
            <person name="Hewitt D.A."/>
            <person name="Jedd G."/>
            <person name="Stajich J.E."/>
        </authorList>
    </citation>
    <scope>NUCLEOTIDE SEQUENCE [LARGE SCALE GENOMIC DNA]</scope>
    <source>
        <strain evidence="7 8">DAH-3</strain>
    </source>
</reference>
<sequence>MASNSLLVVDGQADGQIKELGEFIDKLKDSSTLLQQVDTLLIEGDEERALSRLVEESAILAGATKEEYEPAYTLLINLIISSPSLPTYLPKVISNLSTQIPNLPNGALRNLNILTILFNVIPSNSILRYKTFDAILEVSSKNNLFELVLPQTKYVHEWITEWGDLSSQDQRTLLLKLAFASEPFNAETSLSFLIDSLNLYSTDNENARPLAQRVVMQALSAPKRFEFDEILEIEAIQNLKTLNDPAYTILDIFACKDLVAFRKFAQSSWLKENELDQVSLERKIRFITIASLASKSRTLTYSQIASALDISEDEVELWIIDVIRVGLVEGRLCQIQKTFLVNRTTYRMFGKKEWESLGIRLKNWKINLDEQLKVLHGVSPVKEHGADIHVDA</sequence>
<dbReference type="Pfam" id="PF01399">
    <property type="entry name" value="PCI"/>
    <property type="match status" value="1"/>
</dbReference>
<feature type="domain" description="PCI" evidence="6">
    <location>
        <begin position="188"/>
        <end position="346"/>
    </location>
</feature>
<dbReference type="PROSITE" id="PS50250">
    <property type="entry name" value="PCI"/>
    <property type="match status" value="1"/>
</dbReference>
<dbReference type="STRING" id="1198029.A0A1U7LSA7"/>
<dbReference type="PANTHER" id="PTHR15350">
    <property type="entry name" value="COP9 SIGNALOSOME COMPLEX SUBUNIT 7/DENDRITIC CELL PROTEIN GA17"/>
    <property type="match status" value="1"/>
</dbReference>
<evidence type="ECO:0000313" key="8">
    <source>
        <dbReference type="Proteomes" id="UP000186594"/>
    </source>
</evidence>
<evidence type="ECO:0000256" key="1">
    <source>
        <dbReference type="ARBA" id="ARBA00008482"/>
    </source>
</evidence>
<evidence type="ECO:0000313" key="7">
    <source>
        <dbReference type="EMBL" id="OLL25509.1"/>
    </source>
</evidence>
<keyword evidence="2 5" id="KW-0963">Cytoplasm</keyword>
<comment type="similarity">
    <text evidence="5">Belongs to the eIF-3 subunit M family.</text>
</comment>
<dbReference type="AlphaFoldDB" id="A0A1U7LSA7"/>
<dbReference type="OrthoDB" id="10267031at2759"/>
<keyword evidence="8" id="KW-1185">Reference proteome</keyword>
<dbReference type="InterPro" id="IPR045237">
    <property type="entry name" value="COPS7/eIF3m"/>
</dbReference>
<dbReference type="HAMAP" id="MF_03012">
    <property type="entry name" value="eIF3m"/>
    <property type="match status" value="1"/>
</dbReference>
<evidence type="ECO:0000256" key="3">
    <source>
        <dbReference type="ARBA" id="ARBA00022540"/>
    </source>
</evidence>
<accession>A0A1U7LSA7</accession>
<dbReference type="PANTHER" id="PTHR15350:SF2">
    <property type="entry name" value="EUKARYOTIC TRANSLATION INITIATION FACTOR 3 SUBUNIT M"/>
    <property type="match status" value="1"/>
</dbReference>
<dbReference type="GO" id="GO:0071541">
    <property type="term" value="C:eukaryotic translation initiation factor 3 complex, eIF3m"/>
    <property type="evidence" value="ECO:0007669"/>
    <property type="project" value="UniProtKB-UniRule"/>
</dbReference>
<dbReference type="InterPro" id="IPR027528">
    <property type="entry name" value="eIF3m"/>
</dbReference>
<dbReference type="GO" id="GO:0001732">
    <property type="term" value="P:formation of cytoplasmic translation initiation complex"/>
    <property type="evidence" value="ECO:0007669"/>
    <property type="project" value="UniProtKB-UniRule"/>
</dbReference>
<dbReference type="Proteomes" id="UP000186594">
    <property type="component" value="Unassembled WGS sequence"/>
</dbReference>
<proteinExistence type="inferred from homology"/>
<dbReference type="GO" id="GO:0033290">
    <property type="term" value="C:eukaryotic 48S preinitiation complex"/>
    <property type="evidence" value="ECO:0007669"/>
    <property type="project" value="UniProtKB-UniRule"/>
</dbReference>
<evidence type="ECO:0000256" key="4">
    <source>
        <dbReference type="ARBA" id="ARBA00022917"/>
    </source>
</evidence>
<dbReference type="GO" id="GO:0003743">
    <property type="term" value="F:translation initiation factor activity"/>
    <property type="evidence" value="ECO:0007669"/>
    <property type="project" value="UniProtKB-UniRule"/>
</dbReference>
<dbReference type="GO" id="GO:0016282">
    <property type="term" value="C:eukaryotic 43S preinitiation complex"/>
    <property type="evidence" value="ECO:0007669"/>
    <property type="project" value="UniProtKB-UniRule"/>
</dbReference>
<organism evidence="7 8">
    <name type="scientific">Neolecta irregularis (strain DAH-3)</name>
    <dbReference type="NCBI Taxonomy" id="1198029"/>
    <lineage>
        <taxon>Eukaryota</taxon>
        <taxon>Fungi</taxon>
        <taxon>Dikarya</taxon>
        <taxon>Ascomycota</taxon>
        <taxon>Taphrinomycotina</taxon>
        <taxon>Neolectales</taxon>
        <taxon>Neolectaceae</taxon>
        <taxon>Neolecta</taxon>
    </lineage>
</organism>
<comment type="similarity">
    <text evidence="1">Belongs to the CSN7/EIF3M family. CSN7 subfamily.</text>
</comment>
<keyword evidence="3 5" id="KW-0396">Initiation factor</keyword>
<evidence type="ECO:0000256" key="5">
    <source>
        <dbReference type="HAMAP-Rule" id="MF_03012"/>
    </source>
</evidence>
<dbReference type="InterPro" id="IPR000717">
    <property type="entry name" value="PCI_dom"/>
</dbReference>
<dbReference type="OMA" id="VCLKALW"/>
<comment type="subunit">
    <text evidence="5">Component of the eukaryotic translation initiation factor 3 (eIF-3) complex.</text>
</comment>
<dbReference type="EMBL" id="LXFE01000390">
    <property type="protein sequence ID" value="OLL25509.1"/>
    <property type="molecule type" value="Genomic_DNA"/>
</dbReference>
<comment type="caution">
    <text evidence="7">The sequence shown here is derived from an EMBL/GenBank/DDBJ whole genome shotgun (WGS) entry which is preliminary data.</text>
</comment>
<evidence type="ECO:0000259" key="6">
    <source>
        <dbReference type="PROSITE" id="PS50250"/>
    </source>
</evidence>
<gene>
    <name evidence="7" type="ORF">NEOLI_003661</name>
</gene>
<comment type="function">
    <text evidence="5">Component of the eukaryotic translation initiation factor 3 (eIF-3) complex, which is involved in protein synthesis of a specialized repertoire of mRNAs and, together with other initiation factors, stimulates binding of mRNA and methionyl-tRNAi to the 40S ribosome. The eIF-3 complex specifically targets and initiates translation of a subset of mRNAs involved in cell proliferation.</text>
</comment>
<evidence type="ECO:0000256" key="2">
    <source>
        <dbReference type="ARBA" id="ARBA00022490"/>
    </source>
</evidence>
<protein>
    <recommendedName>
        <fullName evidence="5">Eukaryotic translation initiation factor 3 subunit M</fullName>
        <shortName evidence="5">eIF3m</shortName>
    </recommendedName>
</protein>